<dbReference type="EMBL" id="JARQWQ010000002">
    <property type="protein sequence ID" value="KAK2573740.1"/>
    <property type="molecule type" value="Genomic_DNA"/>
</dbReference>
<dbReference type="AlphaFoldDB" id="A0AAD9VH47"/>
<gene>
    <name evidence="1" type="ORF">P5673_001429</name>
</gene>
<name>A0AAD9VH47_ACRCE</name>
<proteinExistence type="predicted"/>
<protein>
    <submittedName>
        <fullName evidence="1">Uncharacterized protein</fullName>
    </submittedName>
</protein>
<evidence type="ECO:0000313" key="2">
    <source>
        <dbReference type="Proteomes" id="UP001249851"/>
    </source>
</evidence>
<organism evidence="1 2">
    <name type="scientific">Acropora cervicornis</name>
    <name type="common">Staghorn coral</name>
    <dbReference type="NCBI Taxonomy" id="6130"/>
    <lineage>
        <taxon>Eukaryota</taxon>
        <taxon>Metazoa</taxon>
        <taxon>Cnidaria</taxon>
        <taxon>Anthozoa</taxon>
        <taxon>Hexacorallia</taxon>
        <taxon>Scleractinia</taxon>
        <taxon>Astrocoeniina</taxon>
        <taxon>Acroporidae</taxon>
        <taxon>Acropora</taxon>
    </lineage>
</organism>
<dbReference type="Proteomes" id="UP001249851">
    <property type="component" value="Unassembled WGS sequence"/>
</dbReference>
<sequence>MPEKERKTEDNIFVDYLSTSYTKTGTCLPNQALFGCKSCSWYHPKNTASAVDDTLLKQKEQLMNLSETLKSVNLTNLASCHTIKQAHLKQNRKESE</sequence>
<accession>A0AAD9VH47</accession>
<comment type="caution">
    <text evidence="1">The sequence shown here is derived from an EMBL/GenBank/DDBJ whole genome shotgun (WGS) entry which is preliminary data.</text>
</comment>
<keyword evidence="2" id="KW-1185">Reference proteome</keyword>
<reference evidence="1" key="1">
    <citation type="journal article" date="2023" name="G3 (Bethesda)">
        <title>Whole genome assembly and annotation of the endangered Caribbean coral Acropora cervicornis.</title>
        <authorList>
            <person name="Selwyn J.D."/>
            <person name="Vollmer S.V."/>
        </authorList>
    </citation>
    <scope>NUCLEOTIDE SEQUENCE</scope>
    <source>
        <strain evidence="1">K2</strain>
    </source>
</reference>
<evidence type="ECO:0000313" key="1">
    <source>
        <dbReference type="EMBL" id="KAK2573740.1"/>
    </source>
</evidence>
<reference evidence="1" key="2">
    <citation type="journal article" date="2023" name="Science">
        <title>Genomic signatures of disease resistance in endangered staghorn corals.</title>
        <authorList>
            <person name="Vollmer S.V."/>
            <person name="Selwyn J.D."/>
            <person name="Despard B.A."/>
            <person name="Roesel C.L."/>
        </authorList>
    </citation>
    <scope>NUCLEOTIDE SEQUENCE</scope>
    <source>
        <strain evidence="1">K2</strain>
    </source>
</reference>